<comment type="caution">
    <text evidence="1">The sequence shown here is derived from an EMBL/GenBank/DDBJ whole genome shotgun (WGS) entry which is preliminary data.</text>
</comment>
<evidence type="ECO:0000313" key="1">
    <source>
        <dbReference type="EMBL" id="KAJ7539695.1"/>
    </source>
</evidence>
<gene>
    <name evidence="1" type="ORF">O6H91_11G105600</name>
</gene>
<evidence type="ECO:0000313" key="2">
    <source>
        <dbReference type="Proteomes" id="UP001162992"/>
    </source>
</evidence>
<dbReference type="EMBL" id="CM055102">
    <property type="protein sequence ID" value="KAJ7539695.1"/>
    <property type="molecule type" value="Genomic_DNA"/>
</dbReference>
<name>A0ACC2CCP4_DIPCM</name>
<protein>
    <submittedName>
        <fullName evidence="1">Uncharacterized protein</fullName>
    </submittedName>
</protein>
<accession>A0ACC2CCP4</accession>
<proteinExistence type="predicted"/>
<dbReference type="Proteomes" id="UP001162992">
    <property type="component" value="Chromosome 11"/>
</dbReference>
<reference evidence="2" key="1">
    <citation type="journal article" date="2024" name="Proc. Natl. Acad. Sci. U.S.A.">
        <title>Extraordinary preservation of gene collinearity over three hundred million years revealed in homosporous lycophytes.</title>
        <authorList>
            <person name="Li C."/>
            <person name="Wickell D."/>
            <person name="Kuo L.Y."/>
            <person name="Chen X."/>
            <person name="Nie B."/>
            <person name="Liao X."/>
            <person name="Peng D."/>
            <person name="Ji J."/>
            <person name="Jenkins J."/>
            <person name="Williams M."/>
            <person name="Shu S."/>
            <person name="Plott C."/>
            <person name="Barry K."/>
            <person name="Rajasekar S."/>
            <person name="Grimwood J."/>
            <person name="Han X."/>
            <person name="Sun S."/>
            <person name="Hou Z."/>
            <person name="He W."/>
            <person name="Dai G."/>
            <person name="Sun C."/>
            <person name="Schmutz J."/>
            <person name="Leebens-Mack J.H."/>
            <person name="Li F.W."/>
            <person name="Wang L."/>
        </authorList>
    </citation>
    <scope>NUCLEOTIDE SEQUENCE [LARGE SCALE GENOMIC DNA]</scope>
    <source>
        <strain evidence="2">cv. PW_Plant_1</strain>
    </source>
</reference>
<keyword evidence="2" id="KW-1185">Reference proteome</keyword>
<sequence>MHMANSSSSSSPPSSASSSSSSSAAAAAAAGFSVWDEWLHASLQRLEQTKLLRSLRPLRLLPSINNNNNNNKEASTQCCASSAAVQRTASSCEHAYGTSSAYFQTFDGPGTWDRDAVEMEISDATFRRWMDDSPSTGDEVSDLDAVLDHAVGVNAKPSHKLLLFSGNDYLGLSTHPSVRCATAKAALEFGMGPRGSPLICGYTYHHRLLESALADLKKTEECLLCPTGFAANMAVLTALASSVSPEKSKIAVFSDSLNHASIIDGIRISQRQTDAEVYVYRHKDMVHLDNLLSKTRLARKVVITDSLFSMDGDLAPMVKLVELRKKHRFLLVIDDAHGTLVCGHNGGGVAEAFHVEDAIDIHVGTLSKAVGCQGGFIATSQKWKKWIESKGRSFIFSTSLPVPLVAAAHVAIMVAQEEKWRQQAVWKRVKQLSDALGFQFTSPIVPILIGDAEQTLAASRHLLRAGFHVTAIRPPTVPDNECRLRITLTAAHSTADVKALVAAILAWLKEKGLLLSSSAAASNNLSTPTICKIANSKNGEADEPCSSTELTEKASHLKCYSSKL</sequence>
<organism evidence="1 2">
    <name type="scientific">Diphasiastrum complanatum</name>
    <name type="common">Issler's clubmoss</name>
    <name type="synonym">Lycopodium complanatum</name>
    <dbReference type="NCBI Taxonomy" id="34168"/>
    <lineage>
        <taxon>Eukaryota</taxon>
        <taxon>Viridiplantae</taxon>
        <taxon>Streptophyta</taxon>
        <taxon>Embryophyta</taxon>
        <taxon>Tracheophyta</taxon>
        <taxon>Lycopodiopsida</taxon>
        <taxon>Lycopodiales</taxon>
        <taxon>Lycopodiaceae</taxon>
        <taxon>Lycopodioideae</taxon>
        <taxon>Diphasiastrum</taxon>
    </lineage>
</organism>